<dbReference type="InterPro" id="IPR035906">
    <property type="entry name" value="MetI-like_sf"/>
</dbReference>
<evidence type="ECO:0000256" key="3">
    <source>
        <dbReference type="ARBA" id="ARBA00022475"/>
    </source>
</evidence>
<feature type="transmembrane region" description="Helical" evidence="7">
    <location>
        <begin position="114"/>
        <end position="136"/>
    </location>
</feature>
<feature type="transmembrane region" description="Helical" evidence="7">
    <location>
        <begin position="20"/>
        <end position="40"/>
    </location>
</feature>
<dbReference type="GO" id="GO:0055085">
    <property type="term" value="P:transmembrane transport"/>
    <property type="evidence" value="ECO:0007669"/>
    <property type="project" value="InterPro"/>
</dbReference>
<feature type="transmembrane region" description="Helical" evidence="7">
    <location>
        <begin position="197"/>
        <end position="225"/>
    </location>
</feature>
<feature type="transmembrane region" description="Helical" evidence="7">
    <location>
        <begin position="148"/>
        <end position="168"/>
    </location>
</feature>
<comment type="similarity">
    <text evidence="7">Belongs to the binding-protein-dependent transport system permease family.</text>
</comment>
<keyword evidence="3" id="KW-1003">Cell membrane</keyword>
<evidence type="ECO:0000256" key="6">
    <source>
        <dbReference type="ARBA" id="ARBA00023136"/>
    </source>
</evidence>
<evidence type="ECO:0000256" key="2">
    <source>
        <dbReference type="ARBA" id="ARBA00022448"/>
    </source>
</evidence>
<evidence type="ECO:0000256" key="1">
    <source>
        <dbReference type="ARBA" id="ARBA00004651"/>
    </source>
</evidence>
<feature type="domain" description="ABC transmembrane type-1" evidence="8">
    <location>
        <begin position="77"/>
        <end position="270"/>
    </location>
</feature>
<dbReference type="AlphaFoldDB" id="A0A7W4IGI5"/>
<dbReference type="PANTHER" id="PTHR32243">
    <property type="entry name" value="MALTOSE TRANSPORT SYSTEM PERMEASE-RELATED"/>
    <property type="match status" value="1"/>
</dbReference>
<dbReference type="CDD" id="cd06261">
    <property type="entry name" value="TM_PBP2"/>
    <property type="match status" value="1"/>
</dbReference>
<evidence type="ECO:0000256" key="7">
    <source>
        <dbReference type="RuleBase" id="RU363032"/>
    </source>
</evidence>
<organism evidence="9 10">
    <name type="scientific">Gluconacetobacter sacchari</name>
    <dbReference type="NCBI Taxonomy" id="92759"/>
    <lineage>
        <taxon>Bacteria</taxon>
        <taxon>Pseudomonadati</taxon>
        <taxon>Pseudomonadota</taxon>
        <taxon>Alphaproteobacteria</taxon>
        <taxon>Acetobacterales</taxon>
        <taxon>Acetobacteraceae</taxon>
        <taxon>Gluconacetobacter</taxon>
    </lineage>
</organism>
<sequence length="284" mass="30976">MRHPAAPRGRSLMRPARLSWRWLALAAACVQTILPLYWAVVTSFRRGPQLFSTALLARPDFGNYRVVLSEPTWWRDAANSLVSAAAVGLIALFLALPAAYALGRMSFRGRRTVLALLLGCAMLPQIAILSGLFTIISRLGLYDRLGGLIFADLSFALPFAIWLLAGFFRDLPRDLDEAAALDGCGLLRRLAMIHLPLIWPGIVATGLLIFMNCWNEFLFALAFTLSESARTLPVGIGLISASGRFELPFGIIMSASLLATLPPVFLVLLFQHRIAAGLTAGEVK</sequence>
<keyword evidence="2 7" id="KW-0813">Transport</keyword>
<keyword evidence="6 7" id="KW-0472">Membrane</keyword>
<keyword evidence="5 7" id="KW-1133">Transmembrane helix</keyword>
<dbReference type="Proteomes" id="UP000589085">
    <property type="component" value="Unassembled WGS sequence"/>
</dbReference>
<dbReference type="InterPro" id="IPR000515">
    <property type="entry name" value="MetI-like"/>
</dbReference>
<dbReference type="GO" id="GO:0005886">
    <property type="term" value="C:plasma membrane"/>
    <property type="evidence" value="ECO:0007669"/>
    <property type="project" value="UniProtKB-SubCell"/>
</dbReference>
<dbReference type="EMBL" id="JABEQJ010000035">
    <property type="protein sequence ID" value="MBB2162302.1"/>
    <property type="molecule type" value="Genomic_DNA"/>
</dbReference>
<comment type="caution">
    <text evidence="9">The sequence shown here is derived from an EMBL/GenBank/DDBJ whole genome shotgun (WGS) entry which is preliminary data.</text>
</comment>
<dbReference type="PROSITE" id="PS50928">
    <property type="entry name" value="ABC_TM1"/>
    <property type="match status" value="1"/>
</dbReference>
<dbReference type="InterPro" id="IPR050901">
    <property type="entry name" value="BP-dep_ABC_trans_perm"/>
</dbReference>
<keyword evidence="4 7" id="KW-0812">Transmembrane</keyword>
<evidence type="ECO:0000256" key="5">
    <source>
        <dbReference type="ARBA" id="ARBA00022989"/>
    </source>
</evidence>
<evidence type="ECO:0000256" key="4">
    <source>
        <dbReference type="ARBA" id="ARBA00022692"/>
    </source>
</evidence>
<dbReference type="SUPFAM" id="SSF161098">
    <property type="entry name" value="MetI-like"/>
    <property type="match status" value="1"/>
</dbReference>
<evidence type="ECO:0000259" key="8">
    <source>
        <dbReference type="PROSITE" id="PS50928"/>
    </source>
</evidence>
<comment type="subcellular location">
    <subcellularLocation>
        <location evidence="1 7">Cell membrane</location>
        <topology evidence="1 7">Multi-pass membrane protein</topology>
    </subcellularLocation>
</comment>
<dbReference type="Pfam" id="PF00528">
    <property type="entry name" value="BPD_transp_1"/>
    <property type="match status" value="1"/>
</dbReference>
<dbReference type="PANTHER" id="PTHR32243:SF18">
    <property type="entry name" value="INNER MEMBRANE ABC TRANSPORTER PERMEASE PROTEIN YCJP"/>
    <property type="match status" value="1"/>
</dbReference>
<evidence type="ECO:0000313" key="10">
    <source>
        <dbReference type="Proteomes" id="UP000589085"/>
    </source>
</evidence>
<protein>
    <submittedName>
        <fullName evidence="9">Carbohydrate ABC transporter permease</fullName>
    </submittedName>
</protein>
<dbReference type="Gene3D" id="1.10.3720.10">
    <property type="entry name" value="MetI-like"/>
    <property type="match status" value="1"/>
</dbReference>
<feature type="transmembrane region" description="Helical" evidence="7">
    <location>
        <begin position="81"/>
        <end position="102"/>
    </location>
</feature>
<reference evidence="9 10" key="1">
    <citation type="submission" date="2020-04" db="EMBL/GenBank/DDBJ databases">
        <title>Description of novel Gluconacetobacter.</title>
        <authorList>
            <person name="Sombolestani A."/>
        </authorList>
    </citation>
    <scope>NUCLEOTIDE SEQUENCE [LARGE SCALE GENOMIC DNA]</scope>
    <source>
        <strain evidence="9 10">LMG 19747</strain>
    </source>
</reference>
<gene>
    <name evidence="9" type="ORF">HLH48_19420</name>
</gene>
<proteinExistence type="inferred from homology"/>
<feature type="transmembrane region" description="Helical" evidence="7">
    <location>
        <begin position="245"/>
        <end position="270"/>
    </location>
</feature>
<name>A0A7W4IGI5_9PROT</name>
<evidence type="ECO:0000313" key="9">
    <source>
        <dbReference type="EMBL" id="MBB2162302.1"/>
    </source>
</evidence>
<accession>A0A7W4IGI5</accession>